<protein>
    <submittedName>
        <fullName evidence="1">Uncharacterized protein</fullName>
    </submittedName>
</protein>
<feature type="non-terminal residue" evidence="1">
    <location>
        <position position="55"/>
    </location>
</feature>
<gene>
    <name evidence="1" type="ORF">METZ01_LOCUS427630</name>
</gene>
<reference evidence="1" key="1">
    <citation type="submission" date="2018-05" db="EMBL/GenBank/DDBJ databases">
        <authorList>
            <person name="Lanie J.A."/>
            <person name="Ng W.-L."/>
            <person name="Kazmierczak K.M."/>
            <person name="Andrzejewski T.M."/>
            <person name="Davidsen T.M."/>
            <person name="Wayne K.J."/>
            <person name="Tettelin H."/>
            <person name="Glass J.I."/>
            <person name="Rusch D."/>
            <person name="Podicherti R."/>
            <person name="Tsui H.-C.T."/>
            <person name="Winkler M.E."/>
        </authorList>
    </citation>
    <scope>NUCLEOTIDE SEQUENCE</scope>
</reference>
<name>A0A382XUS8_9ZZZZ</name>
<dbReference type="AlphaFoldDB" id="A0A382XUS8"/>
<sequence length="55" mass="6255">MICNITSDSNSFDYFLEEALVKKSVEPVDATLPKTSPLRSLIFVKSRHQRTNPTE</sequence>
<organism evidence="1">
    <name type="scientific">marine metagenome</name>
    <dbReference type="NCBI Taxonomy" id="408172"/>
    <lineage>
        <taxon>unclassified sequences</taxon>
        <taxon>metagenomes</taxon>
        <taxon>ecological metagenomes</taxon>
    </lineage>
</organism>
<accession>A0A382XUS8</accession>
<dbReference type="EMBL" id="UINC01170635">
    <property type="protein sequence ID" value="SVD74776.1"/>
    <property type="molecule type" value="Genomic_DNA"/>
</dbReference>
<evidence type="ECO:0000313" key="1">
    <source>
        <dbReference type="EMBL" id="SVD74776.1"/>
    </source>
</evidence>
<proteinExistence type="predicted"/>